<dbReference type="Proteomes" id="UP000095229">
    <property type="component" value="Unassembled WGS sequence"/>
</dbReference>
<name>A0A1E5JVK3_9GAMM</name>
<organism evidence="1 2">
    <name type="scientific">Legionella parisiensis</name>
    <dbReference type="NCBI Taxonomy" id="45071"/>
    <lineage>
        <taxon>Bacteria</taxon>
        <taxon>Pseudomonadati</taxon>
        <taxon>Pseudomonadota</taxon>
        <taxon>Gammaproteobacteria</taxon>
        <taxon>Legionellales</taxon>
        <taxon>Legionellaceae</taxon>
        <taxon>Legionella</taxon>
    </lineage>
</organism>
<dbReference type="EMBL" id="LSOG01000011">
    <property type="protein sequence ID" value="OEH48576.1"/>
    <property type="molecule type" value="Genomic_DNA"/>
</dbReference>
<sequence>MQTRFDQSTEITPVKKLVNELTLFIQSNSNNFNFCPCDGWPEVDESLLFHKFTPKLLHYIAHHSEKLSEPFMSNAIAYCHYAYAHMTCDKFFHLALRAGNLTVAKMACNLIDFSFTMFLCDNTDFALNVEELFYVSAIKSGSEEVILYLNHLYVTSGQSSFISSETVQQLEEQGINQGLDVLQKLVNQRELDDIRRAILTNNLQDEIATIKKHELSTCKLISMAVKANANKINIENILNLDKTFDLDSLAPDEFIYLAFLGIPNPQQFYHFLTTHKPVIQPNQLSFIIQNYGNDETILNQLIDAYAESLKPEDLFAIVESNKLSWGLIEKLLKLPVGLLLQNNFIEHLFFQSISNEKALAQIHSFLFRETTIDQIKKEGSVTMLALLVANGYSLKPEKNMDYVSILLMAISFCALQKKDAGHVYQILENLDAQQYPIKKTHLVLAGKLDKKMIVQWLTDKKSETPESSERLKILQGGIRTLNRAQNVYPTLLKPSENSYLFWVHTKPKSRVNNLSQELYSLVLPYLKAHELELINGQCIVALSPYTAQYIKREENLQNIFKSAYLLSEYARINEGMPGFPTSNTKEDRGIQDDRLVCTAPLQIGIPGSYAKVNINLTKLPISYLQHCVIKMNDYASKKSGDLYCSITPSIQLILKSTDDQAEAADGPVKSAYEFVYFNEGQTHTCTVRVPAENELFHGMGGFREALAHILCVIDALPGNSEGKIIKDAILKHFQLLAAENTLHEHLDAAFKKLFQFMEIDFVRGLPLSLEYIESLEFLKTTQKLDFNEFFDSLRNENFSEFKDYLNKYPNILGQPVVLAMILKEVPAHRFYEISSLLEKQFPGSYASLELIELNQRTKGQLWEHANHLALKAPINCAYNLEASLASLKNYLSDHPQERQKLIERHGNEVKHVLAQVKKLYQEFSFAGGNSKIIQLFTNPEIMSLFTGKNKGVIAAILAFELEAELQQKPYSEHTFVQDVRSQRTKKLIRITLGSILESALKLPPYFIETTPINLKSNLSEIEAIKEHIKQRCFCNQTYTNLEQALLELTNSYSLDQVASQGDEVYTFDQGEWEQYAGEMDALISAIPADFYNNANLPGEVNRGLKTLLEYLKLDSTPPTLEVLIEKFLSSSAILDPQVSHMLFDSTHFAVALKDNGIDKISLADNIEISFSELMLACMEKIRITGVNENNAMIAQQLVLRMQWLQFEIQPVPNLSRSLTPTS</sequence>
<dbReference type="AlphaFoldDB" id="A0A1E5JVK3"/>
<keyword evidence="2" id="KW-1185">Reference proteome</keyword>
<reference evidence="1 2" key="1">
    <citation type="submission" date="2016-02" db="EMBL/GenBank/DDBJ databases">
        <title>Secondary metabolites in Legionella.</title>
        <authorList>
            <person name="Tobias N.J."/>
            <person name="Bode H.B."/>
        </authorList>
    </citation>
    <scope>NUCLEOTIDE SEQUENCE [LARGE SCALE GENOMIC DNA]</scope>
    <source>
        <strain evidence="1 2">DSM 19216</strain>
    </source>
</reference>
<gene>
    <name evidence="1" type="ORF">lpari_00411</name>
</gene>
<protein>
    <submittedName>
        <fullName evidence="1">Uncharacterized protein</fullName>
    </submittedName>
</protein>
<dbReference type="PATRIC" id="fig|45071.6.peg.1200"/>
<accession>A0A1E5JVK3</accession>
<evidence type="ECO:0000313" key="1">
    <source>
        <dbReference type="EMBL" id="OEH48576.1"/>
    </source>
</evidence>
<dbReference type="OrthoDB" id="5632984at2"/>
<comment type="caution">
    <text evidence="1">The sequence shown here is derived from an EMBL/GenBank/DDBJ whole genome shotgun (WGS) entry which is preliminary data.</text>
</comment>
<dbReference type="RefSeq" id="WP_058516996.1">
    <property type="nucleotide sequence ID" value="NZ_CAAAIE010000006.1"/>
</dbReference>
<evidence type="ECO:0000313" key="2">
    <source>
        <dbReference type="Proteomes" id="UP000095229"/>
    </source>
</evidence>
<proteinExistence type="predicted"/>